<dbReference type="GeneID" id="5176660"/>
<keyword evidence="2" id="KW-1185">Reference proteome</keyword>
<protein>
    <submittedName>
        <fullName evidence="1">Uncharacterized protein</fullName>
    </submittedName>
</protein>
<reference evidence="1 2" key="2">
    <citation type="journal article" date="2003" name="Res. Microbiol.">
        <title>Myoviridae bacteriophages of Pseudomonas aeruginosa: a long and complex evolutionary pathway.</title>
        <authorList>
            <person name="Krylov V.N."/>
            <person name="Pleteneva E.A."/>
            <person name="Bourkalsteva M.V."/>
            <person name="Shaburova O.V."/>
            <person name="Volckaert G."/>
            <person name="Sykilinda N.N."/>
            <person name="Kurochkina L.P."/>
            <person name="Mesyanzhinov V.V."/>
        </authorList>
    </citation>
    <scope>NUCLEOTIDE SEQUENCE [LARGE SCALE GENOMIC DNA]</scope>
</reference>
<reference evidence="1 2" key="3">
    <citation type="journal article" date="2004" name="Bioinformatics">
        <title>PHIRE, a deterministic approach to reveal regulatory elements in bacteriophage genomes.</title>
        <authorList>
            <person name="Lavigne R."/>
            <person name="Sun W.D."/>
            <person name="Volckaert G."/>
        </authorList>
    </citation>
    <scope>NUCLEOTIDE SEQUENCE [LARGE SCALE GENOMIC DNA]</scope>
</reference>
<proteinExistence type="predicted"/>
<organism evidence="1 2">
    <name type="scientific">Pseudomonas phage EL</name>
    <dbReference type="NCBI Taxonomy" id="273133"/>
    <lineage>
        <taxon>Viruses</taxon>
        <taxon>Duplodnaviria</taxon>
        <taxon>Heunggongvirae</taxon>
        <taxon>Uroviricota</taxon>
        <taxon>Caudoviricetes</taxon>
        <taxon>Chimalliviridae</taxon>
        <taxon>Elvirus</taxon>
        <taxon>Elvirus EL</taxon>
    </lineage>
</organism>
<sequence length="192" mass="22438">MALTKRALFRWLSWIPGIGNLFNRKLDSLTIERLTEINQRFSKASVRFAAQIQDLYDCLKPLNTSFDIDPRVYLPLPIELSTKSSKDAHRLVERVLSGYSWNPDEHFVSNMIEHYPSFLDWYSNGYSLDGYYQGMVKLMELYCALFPVIPNEDDPVECHPVVENFLTSRWFRLMVIDLIKILTLVLIQRRGG</sequence>
<dbReference type="RefSeq" id="YP_418212.1">
    <property type="nucleotide sequence ID" value="NC_007623.1"/>
</dbReference>
<evidence type="ECO:0000313" key="1">
    <source>
        <dbReference type="EMBL" id="CAG27273.1"/>
    </source>
</evidence>
<name>Q2Z0Q2_9CAUD</name>
<reference evidence="1 2" key="4">
    <citation type="journal article" date="2005" name="J. Mol. Biol.">
        <title>Genome comparison of Pseudomonas aeruginosa large phages.</title>
        <authorList>
            <person name="Hertveldt K."/>
            <person name="Lavigne R."/>
            <person name="Pleteneva E."/>
            <person name="Sernova N."/>
            <person name="Kurochkina L."/>
            <person name="Korchevskii R."/>
            <person name="Robben J."/>
            <person name="Mesyanzhinov V."/>
            <person name="Krylov V.N."/>
            <person name="Volckaert G."/>
        </authorList>
    </citation>
    <scope>NUCLEOTIDE SEQUENCE</scope>
</reference>
<accession>Q2Z0Q2</accession>
<evidence type="ECO:0000313" key="2">
    <source>
        <dbReference type="Proteomes" id="UP000001239"/>
    </source>
</evidence>
<dbReference type="KEGG" id="vg:5176660"/>
<reference evidence="1 2" key="1">
    <citation type="journal article" date="2002" name="Genetika">
        <title>Phenogenetic characterization of a group of giant Phi KZ-like bacteriophages of Pseudomonas aeruginosa].</title>
        <authorList>
            <person name="Burkal'tseva M.V."/>
            <person name="Krylov V.N."/>
            <person name="Pleteneva E.A."/>
            <person name="Shaburova O.V."/>
            <person name="Krylov S.V."/>
            <person name="Volckaert G."/>
            <person name="Sykilinda N.N."/>
            <person name="Kurochkina L.P."/>
            <person name="Mesyanzhinov V.V."/>
        </authorList>
    </citation>
    <scope>NUCLEOTIDE SEQUENCE [LARGE SCALE GENOMIC DNA]</scope>
</reference>
<dbReference type="EMBL" id="AJ697969">
    <property type="protein sequence ID" value="CAG27273.1"/>
    <property type="molecule type" value="Genomic_DNA"/>
</dbReference>
<dbReference type="Proteomes" id="UP000001239">
    <property type="component" value="Segment"/>
</dbReference>